<organism evidence="2 3">
    <name type="scientific">Paspalum vaginatum</name>
    <name type="common">seashore paspalum</name>
    <dbReference type="NCBI Taxonomy" id="158149"/>
    <lineage>
        <taxon>Eukaryota</taxon>
        <taxon>Viridiplantae</taxon>
        <taxon>Streptophyta</taxon>
        <taxon>Embryophyta</taxon>
        <taxon>Tracheophyta</taxon>
        <taxon>Spermatophyta</taxon>
        <taxon>Magnoliopsida</taxon>
        <taxon>Liliopsida</taxon>
        <taxon>Poales</taxon>
        <taxon>Poaceae</taxon>
        <taxon>PACMAD clade</taxon>
        <taxon>Panicoideae</taxon>
        <taxon>Andropogonodae</taxon>
        <taxon>Paspaleae</taxon>
        <taxon>Paspalinae</taxon>
        <taxon>Paspalum</taxon>
    </lineage>
</organism>
<keyword evidence="3" id="KW-1185">Reference proteome</keyword>
<sequence>MDRLNGQLGAASLHLPPTRSTNWRFFPCPTLSFHRRVELARNRSGGGRIGASSQRCGTAPLAERIAGHREFAGLRASGRPAGCSQRRRPPLRGRDSEAILDVPLAERRPCCPVVAAVPGVPVA</sequence>
<accession>A0A9W7XAG9</accession>
<evidence type="ECO:0000313" key="3">
    <source>
        <dbReference type="Proteomes" id="UP001164776"/>
    </source>
</evidence>
<gene>
    <name evidence="2" type="ORF">BS78_K193300</name>
</gene>
<evidence type="ECO:0000256" key="1">
    <source>
        <dbReference type="SAM" id="MobiDB-lite"/>
    </source>
</evidence>
<name>A0A9W7XAG9_9POAL</name>
<feature type="region of interest" description="Disordered" evidence="1">
    <location>
        <begin position="76"/>
        <end position="95"/>
    </location>
</feature>
<evidence type="ECO:0000313" key="2">
    <source>
        <dbReference type="EMBL" id="KAJ1255530.1"/>
    </source>
</evidence>
<dbReference type="AlphaFoldDB" id="A0A9W7XAG9"/>
<proteinExistence type="predicted"/>
<dbReference type="EMBL" id="MU629685">
    <property type="protein sequence ID" value="KAJ1255530.1"/>
    <property type="molecule type" value="Genomic_DNA"/>
</dbReference>
<dbReference type="Proteomes" id="UP001164776">
    <property type="component" value="Unassembled WGS sequence"/>
</dbReference>
<reference evidence="2 3" key="1">
    <citation type="submission" date="2022-10" db="EMBL/GenBank/DDBJ databases">
        <title>WGS assembly of Paspalum vaginatum 540-79.</title>
        <authorList>
            <person name="Sun G."/>
            <person name="Wase N."/>
            <person name="Shu S."/>
            <person name="Jenkins J."/>
            <person name="Zhou B."/>
            <person name="Torres-Rodriguez J."/>
            <person name="Chen C."/>
            <person name="Sandor L."/>
            <person name="Plott C."/>
            <person name="Yoshinga Y."/>
            <person name="Daum C."/>
            <person name="Qi P."/>
            <person name="Barry K."/>
            <person name="Lipzen A."/>
            <person name="Berry L."/>
            <person name="Pedersen C."/>
            <person name="Gottilla T."/>
            <person name="Foltz A."/>
            <person name="Yu H."/>
            <person name="O'Malley R."/>
            <person name="Zhang C."/>
            <person name="Devos K."/>
            <person name="Sigmon B."/>
            <person name="Yu B."/>
            <person name="Obata T."/>
            <person name="Schmutz J."/>
            <person name="Schnable J."/>
        </authorList>
    </citation>
    <scope>NUCLEOTIDE SEQUENCE [LARGE SCALE GENOMIC DNA]</scope>
    <source>
        <strain evidence="3">cv. 540-79</strain>
    </source>
</reference>
<protein>
    <submittedName>
        <fullName evidence="2">Uncharacterized protein</fullName>
    </submittedName>
</protein>
<comment type="caution">
    <text evidence="2">The sequence shown here is derived from an EMBL/GenBank/DDBJ whole genome shotgun (WGS) entry which is preliminary data.</text>
</comment>